<sequence>MWFCFLSTLAAAASTFTAGAPTGHLVANVKQNPHVDKWDNATPNSHLQKRMFSKQNLSVTSQIDSGISIAKTPTFDPPATNAYQKSTPPSQSLPNPSLTGLNDGPVPRTPEPSIYTQTLHSELKDSSHQSKTDSSIHLPWSEDKFTPDHLLKTPNAKTRKNFLGDKPSNAQVSRSSNSKIPLEPPQTTPNQREFSFPQVEEPISSPPHGPEDSKKTHKWMEKVRKLWDKMLKKIRQLFSNGATKSKLADTHLPKITTNETPLDHAPSQSSSTTHEISEDLQKPTEPLTDLQTIKTSETPRTQASQLKEPAPKSPPMHPKNPVPSPTLPQHGSLPVPSSQNHHESANAGSLQEVAGHRPESFAIAETPNDALSETPEGKWVVTALKHIDVKEMAEIIHKTVRAESLQLNLLSRMVSAKQDIKATLQNGFEWQTDLRL</sequence>
<feature type="signal peptide" evidence="2">
    <location>
        <begin position="1"/>
        <end position="19"/>
    </location>
</feature>
<accession>A0A2N5U6K8</accession>
<reference evidence="5 6" key="1">
    <citation type="submission" date="2017-11" db="EMBL/GenBank/DDBJ databases">
        <title>De novo assembly and phasing of dikaryotic genomes from two isolates of Puccinia coronata f. sp. avenae, the causal agent of oat crown rust.</title>
        <authorList>
            <person name="Miller M.E."/>
            <person name="Zhang Y."/>
            <person name="Omidvar V."/>
            <person name="Sperschneider J."/>
            <person name="Schwessinger B."/>
            <person name="Raley C."/>
            <person name="Palmer J.M."/>
            <person name="Garnica D."/>
            <person name="Upadhyaya N."/>
            <person name="Rathjen J."/>
            <person name="Taylor J.M."/>
            <person name="Park R.F."/>
            <person name="Dodds P.N."/>
            <person name="Hirsch C.D."/>
            <person name="Kianian S.F."/>
            <person name="Figueroa M."/>
        </authorList>
    </citation>
    <scope>NUCLEOTIDE SEQUENCE [LARGE SCALE GENOMIC DNA]</scope>
    <source>
        <strain evidence="4">12NC29</strain>
        <strain evidence="3">12SD80</strain>
    </source>
</reference>
<feature type="chain" id="PRO_5015083833" evidence="2">
    <location>
        <begin position="20"/>
        <end position="436"/>
    </location>
</feature>
<evidence type="ECO:0000313" key="6">
    <source>
        <dbReference type="Proteomes" id="UP000235392"/>
    </source>
</evidence>
<keyword evidence="5" id="KW-1185">Reference proteome</keyword>
<name>A0A2N5U6K8_9BASI</name>
<keyword evidence="2" id="KW-0732">Signal</keyword>
<dbReference type="OrthoDB" id="2498794at2759"/>
<dbReference type="Proteomes" id="UP000235392">
    <property type="component" value="Unassembled WGS sequence"/>
</dbReference>
<comment type="caution">
    <text evidence="3">The sequence shown here is derived from an EMBL/GenBank/DDBJ whole genome shotgun (WGS) entry which is preliminary data.</text>
</comment>
<dbReference type="Proteomes" id="UP000235388">
    <property type="component" value="Unassembled WGS sequence"/>
</dbReference>
<evidence type="ECO:0000313" key="3">
    <source>
        <dbReference type="EMBL" id="PLW33391.1"/>
    </source>
</evidence>
<feature type="compositionally biased region" description="Polar residues" evidence="1">
    <location>
        <begin position="289"/>
        <end position="305"/>
    </location>
</feature>
<feature type="region of interest" description="Disordered" evidence="1">
    <location>
        <begin position="69"/>
        <end position="192"/>
    </location>
</feature>
<dbReference type="EMBL" id="PGCJ01000224">
    <property type="protein sequence ID" value="PLW37298.1"/>
    <property type="molecule type" value="Genomic_DNA"/>
</dbReference>
<protein>
    <submittedName>
        <fullName evidence="3">Uncharacterized protein</fullName>
    </submittedName>
</protein>
<evidence type="ECO:0000256" key="1">
    <source>
        <dbReference type="SAM" id="MobiDB-lite"/>
    </source>
</evidence>
<feature type="region of interest" description="Disordered" evidence="1">
    <location>
        <begin position="256"/>
        <end position="353"/>
    </location>
</feature>
<dbReference type="AlphaFoldDB" id="A0A2N5U6K8"/>
<dbReference type="EMBL" id="PGCI01000221">
    <property type="protein sequence ID" value="PLW33391.1"/>
    <property type="molecule type" value="Genomic_DNA"/>
</dbReference>
<proteinExistence type="predicted"/>
<feature type="compositionally biased region" description="Pro residues" evidence="1">
    <location>
        <begin position="311"/>
        <end position="326"/>
    </location>
</feature>
<feature type="compositionally biased region" description="Polar residues" evidence="1">
    <location>
        <begin position="256"/>
        <end position="274"/>
    </location>
</feature>
<organism evidence="3 6">
    <name type="scientific">Puccinia coronata f. sp. avenae</name>
    <dbReference type="NCBI Taxonomy" id="200324"/>
    <lineage>
        <taxon>Eukaryota</taxon>
        <taxon>Fungi</taxon>
        <taxon>Dikarya</taxon>
        <taxon>Basidiomycota</taxon>
        <taxon>Pucciniomycotina</taxon>
        <taxon>Pucciniomycetes</taxon>
        <taxon>Pucciniales</taxon>
        <taxon>Pucciniaceae</taxon>
        <taxon>Puccinia</taxon>
    </lineage>
</organism>
<feature type="compositionally biased region" description="Basic and acidic residues" evidence="1">
    <location>
        <begin position="140"/>
        <end position="151"/>
    </location>
</feature>
<evidence type="ECO:0000313" key="4">
    <source>
        <dbReference type="EMBL" id="PLW37298.1"/>
    </source>
</evidence>
<evidence type="ECO:0000256" key="2">
    <source>
        <dbReference type="SAM" id="SignalP"/>
    </source>
</evidence>
<evidence type="ECO:0000313" key="5">
    <source>
        <dbReference type="Proteomes" id="UP000235388"/>
    </source>
</evidence>
<feature type="compositionally biased region" description="Polar residues" evidence="1">
    <location>
        <begin position="81"/>
        <end position="100"/>
    </location>
</feature>
<feature type="compositionally biased region" description="Polar residues" evidence="1">
    <location>
        <begin position="168"/>
        <end position="179"/>
    </location>
</feature>
<gene>
    <name evidence="4" type="ORF">PCANC_15449</name>
    <name evidence="3" type="ORF">PCASD_13034</name>
</gene>
<feature type="compositionally biased region" description="Basic and acidic residues" evidence="1">
    <location>
        <begin position="121"/>
        <end position="131"/>
    </location>
</feature>